<dbReference type="Pfam" id="PF12801">
    <property type="entry name" value="Fer4_5"/>
    <property type="match status" value="2"/>
</dbReference>
<dbReference type="InterPro" id="IPR017896">
    <property type="entry name" value="4Fe4S_Fe-S-bd"/>
</dbReference>
<feature type="transmembrane region" description="Helical" evidence="4">
    <location>
        <begin position="39"/>
        <end position="62"/>
    </location>
</feature>
<evidence type="ECO:0000256" key="4">
    <source>
        <dbReference type="SAM" id="Phobius"/>
    </source>
</evidence>
<protein>
    <submittedName>
        <fullName evidence="6">Protein of unassigned function</fullName>
    </submittedName>
</protein>
<comment type="subcellular location">
    <subcellularLocation>
        <location evidence="1">Cell membrane</location>
    </subcellularLocation>
</comment>
<dbReference type="KEGG" id="mor:MOC_4348"/>
<feature type="domain" description="4Fe-4S ferredoxin-type" evidence="5">
    <location>
        <begin position="167"/>
        <end position="200"/>
    </location>
</feature>
<proteinExistence type="predicted"/>
<dbReference type="GO" id="GO:0005886">
    <property type="term" value="C:plasma membrane"/>
    <property type="evidence" value="ECO:0007669"/>
    <property type="project" value="UniProtKB-SubCell"/>
</dbReference>
<keyword evidence="4" id="KW-1133">Transmembrane helix</keyword>
<keyword evidence="2" id="KW-1003">Cell membrane</keyword>
<dbReference type="RefSeq" id="WP_043759100.1">
    <property type="nucleotide sequence ID" value="NZ_CP003811.1"/>
</dbReference>
<evidence type="ECO:0000313" key="6">
    <source>
        <dbReference type="EMBL" id="AIQ92103.1"/>
    </source>
</evidence>
<feature type="transmembrane region" description="Helical" evidence="4">
    <location>
        <begin position="158"/>
        <end position="177"/>
    </location>
</feature>
<dbReference type="AlphaFoldDB" id="A0A089P227"/>
<feature type="transmembrane region" description="Helical" evidence="4">
    <location>
        <begin position="416"/>
        <end position="440"/>
    </location>
</feature>
<dbReference type="STRING" id="693986.MOC_4348"/>
<organism evidence="6 7">
    <name type="scientific">Methylobacterium oryzae CBMB20</name>
    <dbReference type="NCBI Taxonomy" id="693986"/>
    <lineage>
        <taxon>Bacteria</taxon>
        <taxon>Pseudomonadati</taxon>
        <taxon>Pseudomonadota</taxon>
        <taxon>Alphaproteobacteria</taxon>
        <taxon>Hyphomicrobiales</taxon>
        <taxon>Methylobacteriaceae</taxon>
        <taxon>Methylobacterium</taxon>
    </lineage>
</organism>
<gene>
    <name evidence="6" type="ORF">MOC_4348</name>
</gene>
<feature type="transmembrane region" description="Helical" evidence="4">
    <location>
        <begin position="128"/>
        <end position="146"/>
    </location>
</feature>
<dbReference type="eggNOG" id="COG0348">
    <property type="taxonomic scope" value="Bacteria"/>
</dbReference>
<dbReference type="PANTHER" id="PTHR30224">
    <property type="entry name" value="ELECTRON TRANSPORT PROTEIN"/>
    <property type="match status" value="1"/>
</dbReference>
<evidence type="ECO:0000259" key="5">
    <source>
        <dbReference type="Pfam" id="PF12801"/>
    </source>
</evidence>
<accession>A0A089P227</accession>
<sequence length="477" mass="51336">MSASTTAPASLALSRVPPRRSVIDGALARFGDGLRRYGWIIRAVQWLIVAVYAVLVIVPALLPLPDNAAHIWTNLTLAAQFAFWGIWWPFVLVSMVLVGRAWCGVLCPEGALSEFASRWSRGYAVPRWITWQGWPFVAFAGTTVYGQMTSVYGYPKPVLAVLGGSTLAAIVVGLLYGRNKRVWCRYLCPVNGVFAVLSKLAPVSFQVDSAAWAVSPKPVGGTESFNCAPLVPVKTMRGAGACHMCGRCSGHRGAVRLALRSPNHEIVRVAGEEPSLDQTMLILFGMLALAVGAFQWSSSPWYVDAKQWAATWLIERGITWPLEHSAPWFVLTNYPDRNDVMTLLDGGLLLAYIGAATIVLGLALSGIVALATLSLGGWSLRRFHHLTQTLIPVAGCGVFLGLSALTVTFLRGDGIVIPYVAEIRTALLAGASLWSVWLAWQVAGLAVGGVRRVAAAACIAGAAALSVANWVLLFWIW</sequence>
<evidence type="ECO:0000256" key="1">
    <source>
        <dbReference type="ARBA" id="ARBA00004236"/>
    </source>
</evidence>
<evidence type="ECO:0000256" key="3">
    <source>
        <dbReference type="ARBA" id="ARBA00023136"/>
    </source>
</evidence>
<reference evidence="6 7" key="1">
    <citation type="journal article" date="2014" name="PLoS ONE">
        <title>Genome Information of Methylobacterium oryzae, a Plant-Probiotic Methylotroph in the Phyllosphere.</title>
        <authorList>
            <person name="Kwak M.J."/>
            <person name="Jeong H."/>
            <person name="Madhaiyan M."/>
            <person name="Lee Y."/>
            <person name="Sa T.M."/>
            <person name="Oh T.K."/>
            <person name="Kim J.F."/>
        </authorList>
    </citation>
    <scope>NUCLEOTIDE SEQUENCE [LARGE SCALE GENOMIC DNA]</scope>
    <source>
        <strain evidence="6 7">CBMB20</strain>
    </source>
</reference>
<feature type="transmembrane region" description="Helical" evidence="4">
    <location>
        <begin position="82"/>
        <end position="107"/>
    </location>
</feature>
<feature type="transmembrane region" description="Helical" evidence="4">
    <location>
        <begin position="280"/>
        <end position="298"/>
    </location>
</feature>
<feature type="transmembrane region" description="Helical" evidence="4">
    <location>
        <begin position="349"/>
        <end position="378"/>
    </location>
</feature>
<dbReference type="InterPro" id="IPR052378">
    <property type="entry name" value="NosR_regulator"/>
</dbReference>
<feature type="domain" description="4Fe-4S ferredoxin-type" evidence="5">
    <location>
        <begin position="83"/>
        <end position="121"/>
    </location>
</feature>
<feature type="transmembrane region" description="Helical" evidence="4">
    <location>
        <begin position="452"/>
        <end position="476"/>
    </location>
</feature>
<name>A0A089P227_9HYPH</name>
<keyword evidence="4" id="KW-0812">Transmembrane</keyword>
<keyword evidence="3 4" id="KW-0472">Membrane</keyword>
<evidence type="ECO:0000313" key="7">
    <source>
        <dbReference type="Proteomes" id="UP000029492"/>
    </source>
</evidence>
<dbReference type="Proteomes" id="UP000029492">
    <property type="component" value="Chromosome"/>
</dbReference>
<dbReference type="PANTHER" id="PTHR30224:SF4">
    <property type="entry name" value="ELECTRON TRANSPORT PROTEIN YCCM-RELATED"/>
    <property type="match status" value="1"/>
</dbReference>
<dbReference type="EMBL" id="CP003811">
    <property type="protein sequence ID" value="AIQ92103.1"/>
    <property type="molecule type" value="Genomic_DNA"/>
</dbReference>
<evidence type="ECO:0000256" key="2">
    <source>
        <dbReference type="ARBA" id="ARBA00022475"/>
    </source>
</evidence>
<keyword evidence="7" id="KW-1185">Reference proteome</keyword>
<dbReference type="HOGENOM" id="CLU_598345_0_0_5"/>
<feature type="transmembrane region" description="Helical" evidence="4">
    <location>
        <begin position="390"/>
        <end position="410"/>
    </location>
</feature>